<feature type="non-terminal residue" evidence="1">
    <location>
        <position position="1"/>
    </location>
</feature>
<proteinExistence type="predicted"/>
<comment type="caution">
    <text evidence="1">The sequence shown here is derived from an EMBL/GenBank/DDBJ whole genome shotgun (WGS) entry which is preliminary data.</text>
</comment>
<evidence type="ECO:0000313" key="2">
    <source>
        <dbReference type="Proteomes" id="UP000789860"/>
    </source>
</evidence>
<name>A0ACA9P203_9GLOM</name>
<dbReference type="Proteomes" id="UP000789860">
    <property type="component" value="Unassembled WGS sequence"/>
</dbReference>
<organism evidence="1 2">
    <name type="scientific">Scutellospora calospora</name>
    <dbReference type="NCBI Taxonomy" id="85575"/>
    <lineage>
        <taxon>Eukaryota</taxon>
        <taxon>Fungi</taxon>
        <taxon>Fungi incertae sedis</taxon>
        <taxon>Mucoromycota</taxon>
        <taxon>Glomeromycotina</taxon>
        <taxon>Glomeromycetes</taxon>
        <taxon>Diversisporales</taxon>
        <taxon>Gigasporaceae</taxon>
        <taxon>Scutellospora</taxon>
    </lineage>
</organism>
<accession>A0ACA9P203</accession>
<gene>
    <name evidence="1" type="ORF">SCALOS_LOCUS9995</name>
</gene>
<sequence>IHLKNRLGVKENSNEAGRLFKKISQVIQNTTKLLGWRFPNLVPIRNFGI</sequence>
<reference evidence="1" key="1">
    <citation type="submission" date="2021-06" db="EMBL/GenBank/DDBJ databases">
        <authorList>
            <person name="Kallberg Y."/>
            <person name="Tangrot J."/>
            <person name="Rosling A."/>
        </authorList>
    </citation>
    <scope>NUCLEOTIDE SEQUENCE</scope>
    <source>
        <strain evidence="1">AU212A</strain>
    </source>
</reference>
<dbReference type="EMBL" id="CAJVPM010034490">
    <property type="protein sequence ID" value="CAG8687380.1"/>
    <property type="molecule type" value="Genomic_DNA"/>
</dbReference>
<evidence type="ECO:0000313" key="1">
    <source>
        <dbReference type="EMBL" id="CAG8687380.1"/>
    </source>
</evidence>
<keyword evidence="2" id="KW-1185">Reference proteome</keyword>
<protein>
    <submittedName>
        <fullName evidence="1">5879_t:CDS:1</fullName>
    </submittedName>
</protein>